<dbReference type="EMBL" id="RCZC01000001">
    <property type="protein sequence ID" value="TPG56563.1"/>
    <property type="molecule type" value="Genomic_DNA"/>
</dbReference>
<dbReference type="InterPro" id="IPR036390">
    <property type="entry name" value="WH_DNA-bd_sf"/>
</dbReference>
<reference evidence="5 6" key="1">
    <citation type="journal article" date="2019" name="Environ. Microbiol.">
        <title>Species interactions and distinct microbial communities in high Arctic permafrost affected cryosols are associated with the CH4 and CO2 gas fluxes.</title>
        <authorList>
            <person name="Altshuler I."/>
            <person name="Hamel J."/>
            <person name="Turney S."/>
            <person name="Magnuson E."/>
            <person name="Levesque R."/>
            <person name="Greer C."/>
            <person name="Whyte L.G."/>
        </authorList>
    </citation>
    <scope>NUCLEOTIDE SEQUENCE [LARGE SCALE GENOMIC DNA]</scope>
    <source>
        <strain evidence="5 6">E6.1</strain>
    </source>
</reference>
<dbReference type="PANTHER" id="PTHR43537:SF5">
    <property type="entry name" value="UXU OPERON TRANSCRIPTIONAL REGULATOR"/>
    <property type="match status" value="1"/>
</dbReference>
<name>A0A502G6S3_9SPHN</name>
<keyword evidence="1" id="KW-0805">Transcription regulation</keyword>
<keyword evidence="6" id="KW-1185">Reference proteome</keyword>
<evidence type="ECO:0000313" key="6">
    <source>
        <dbReference type="Proteomes" id="UP000319931"/>
    </source>
</evidence>
<feature type="domain" description="HTH gntR-type" evidence="4">
    <location>
        <begin position="4"/>
        <end position="71"/>
    </location>
</feature>
<dbReference type="SMART" id="SM00345">
    <property type="entry name" value="HTH_GNTR"/>
    <property type="match status" value="1"/>
</dbReference>
<dbReference type="GO" id="GO:0003700">
    <property type="term" value="F:DNA-binding transcription factor activity"/>
    <property type="evidence" value="ECO:0007669"/>
    <property type="project" value="InterPro"/>
</dbReference>
<sequence>MSPGATFERVYGEIKRMLVAGELPPGSPIEPAVIGKEIAASITPVRDALHRLTAERLVEAPNHNGFRVAVPSEAALRDLYHWNGLVLGLAAKRVAPDPATGGVEDRGAMSDIVASTAALFLSVAHAAGSAELAITVRSLNDRLATARRAEVATLPAMSEELSGLAAIIASGDRTALASALTRYHRRRIGAVAAIVAHLVQNPFGCGAFIDRLR</sequence>
<proteinExistence type="predicted"/>
<protein>
    <submittedName>
        <fullName evidence="5">GntR family transcriptional regulator</fullName>
    </submittedName>
</protein>
<keyword evidence="2" id="KW-0238">DNA-binding</keyword>
<evidence type="ECO:0000256" key="3">
    <source>
        <dbReference type="ARBA" id="ARBA00023163"/>
    </source>
</evidence>
<dbReference type="RefSeq" id="WP_140848040.1">
    <property type="nucleotide sequence ID" value="NZ_RCZC01000001.1"/>
</dbReference>
<evidence type="ECO:0000259" key="4">
    <source>
        <dbReference type="PROSITE" id="PS50949"/>
    </source>
</evidence>
<dbReference type="Proteomes" id="UP000319931">
    <property type="component" value="Unassembled WGS sequence"/>
</dbReference>
<dbReference type="OrthoDB" id="8479543at2"/>
<evidence type="ECO:0000313" key="5">
    <source>
        <dbReference type="EMBL" id="TPG56563.1"/>
    </source>
</evidence>
<dbReference type="Gene3D" id="1.10.10.10">
    <property type="entry name" value="Winged helix-like DNA-binding domain superfamily/Winged helix DNA-binding domain"/>
    <property type="match status" value="1"/>
</dbReference>
<evidence type="ECO:0000256" key="2">
    <source>
        <dbReference type="ARBA" id="ARBA00023125"/>
    </source>
</evidence>
<dbReference type="PANTHER" id="PTHR43537">
    <property type="entry name" value="TRANSCRIPTIONAL REGULATOR, GNTR FAMILY"/>
    <property type="match status" value="1"/>
</dbReference>
<gene>
    <name evidence="5" type="ORF">EAH76_03250</name>
</gene>
<keyword evidence="3" id="KW-0804">Transcription</keyword>
<dbReference type="InterPro" id="IPR000524">
    <property type="entry name" value="Tscrpt_reg_HTH_GntR"/>
</dbReference>
<dbReference type="PROSITE" id="PS50949">
    <property type="entry name" value="HTH_GNTR"/>
    <property type="match status" value="1"/>
</dbReference>
<dbReference type="InterPro" id="IPR036388">
    <property type="entry name" value="WH-like_DNA-bd_sf"/>
</dbReference>
<organism evidence="5 6">
    <name type="scientific">Sphingomonas glacialis</name>
    <dbReference type="NCBI Taxonomy" id="658225"/>
    <lineage>
        <taxon>Bacteria</taxon>
        <taxon>Pseudomonadati</taxon>
        <taxon>Pseudomonadota</taxon>
        <taxon>Alphaproteobacteria</taxon>
        <taxon>Sphingomonadales</taxon>
        <taxon>Sphingomonadaceae</taxon>
        <taxon>Sphingomonas</taxon>
    </lineage>
</organism>
<dbReference type="SUPFAM" id="SSF46785">
    <property type="entry name" value="Winged helix' DNA-binding domain"/>
    <property type="match status" value="1"/>
</dbReference>
<accession>A0A502G6S3</accession>
<dbReference type="AlphaFoldDB" id="A0A502G6S3"/>
<dbReference type="Pfam" id="PF00392">
    <property type="entry name" value="GntR"/>
    <property type="match status" value="1"/>
</dbReference>
<dbReference type="GO" id="GO:0003677">
    <property type="term" value="F:DNA binding"/>
    <property type="evidence" value="ECO:0007669"/>
    <property type="project" value="UniProtKB-KW"/>
</dbReference>
<evidence type="ECO:0000256" key="1">
    <source>
        <dbReference type="ARBA" id="ARBA00023015"/>
    </source>
</evidence>
<comment type="caution">
    <text evidence="5">The sequence shown here is derived from an EMBL/GenBank/DDBJ whole genome shotgun (WGS) entry which is preliminary data.</text>
</comment>